<dbReference type="EMBL" id="CAJVCH010390957">
    <property type="protein sequence ID" value="CAG7817300.1"/>
    <property type="molecule type" value="Genomic_DNA"/>
</dbReference>
<reference evidence="1" key="1">
    <citation type="submission" date="2021-06" db="EMBL/GenBank/DDBJ databases">
        <authorList>
            <person name="Hodson N. C."/>
            <person name="Mongue J. A."/>
            <person name="Jaron S. K."/>
        </authorList>
    </citation>
    <scope>NUCLEOTIDE SEQUENCE</scope>
</reference>
<accession>A0A8J2PJ24</accession>
<sequence>MVQFDLLLYNLPPMPYIPIDIYLLSKDYFYLDLWFPKPCHPFSRVIFLAALTSGYDNFFNSVLANSLMDNSIETDPSCLIPTHLVTI</sequence>
<dbReference type="AlphaFoldDB" id="A0A8J2PJ24"/>
<proteinExistence type="predicted"/>
<keyword evidence="2" id="KW-1185">Reference proteome</keyword>
<evidence type="ECO:0000313" key="1">
    <source>
        <dbReference type="EMBL" id="CAG7817300.1"/>
    </source>
</evidence>
<evidence type="ECO:0000313" key="2">
    <source>
        <dbReference type="Proteomes" id="UP000708208"/>
    </source>
</evidence>
<name>A0A8J2PJ24_9HEXA</name>
<comment type="caution">
    <text evidence="1">The sequence shown here is derived from an EMBL/GenBank/DDBJ whole genome shotgun (WGS) entry which is preliminary data.</text>
</comment>
<organism evidence="1 2">
    <name type="scientific">Allacma fusca</name>
    <dbReference type="NCBI Taxonomy" id="39272"/>
    <lineage>
        <taxon>Eukaryota</taxon>
        <taxon>Metazoa</taxon>
        <taxon>Ecdysozoa</taxon>
        <taxon>Arthropoda</taxon>
        <taxon>Hexapoda</taxon>
        <taxon>Collembola</taxon>
        <taxon>Symphypleona</taxon>
        <taxon>Sminthuridae</taxon>
        <taxon>Allacma</taxon>
    </lineage>
</organism>
<dbReference type="Proteomes" id="UP000708208">
    <property type="component" value="Unassembled WGS sequence"/>
</dbReference>
<gene>
    <name evidence="1" type="ORF">AFUS01_LOCUS27875</name>
</gene>
<protein>
    <submittedName>
        <fullName evidence="1">Uncharacterized protein</fullName>
    </submittedName>
</protein>